<evidence type="ECO:0000256" key="1">
    <source>
        <dbReference type="SAM" id="MobiDB-lite"/>
    </source>
</evidence>
<feature type="region of interest" description="Disordered" evidence="1">
    <location>
        <begin position="297"/>
        <end position="323"/>
    </location>
</feature>
<dbReference type="STRING" id="1561998.A0A1I7TU76"/>
<keyword evidence="2" id="KW-1185">Reference proteome</keyword>
<dbReference type="eggNOG" id="ENOG502TICA">
    <property type="taxonomic scope" value="Eukaryota"/>
</dbReference>
<evidence type="ECO:0000313" key="3">
    <source>
        <dbReference type="WBParaSite" id="Csp11.Scaffold629.g11827.t1"/>
    </source>
</evidence>
<dbReference type="PANTHER" id="PTHR21720:SF5">
    <property type="entry name" value="DOUBLE-STRAND BREAK FACTOR"/>
    <property type="match status" value="1"/>
</dbReference>
<reference evidence="3" key="1">
    <citation type="submission" date="2016-11" db="UniProtKB">
        <authorList>
            <consortium name="WormBaseParasite"/>
        </authorList>
    </citation>
    <scope>IDENTIFICATION</scope>
</reference>
<accession>A0A1I7TU76</accession>
<organism evidence="2 3">
    <name type="scientific">Caenorhabditis tropicalis</name>
    <dbReference type="NCBI Taxonomy" id="1561998"/>
    <lineage>
        <taxon>Eukaryota</taxon>
        <taxon>Metazoa</taxon>
        <taxon>Ecdysozoa</taxon>
        <taxon>Nematoda</taxon>
        <taxon>Chromadorea</taxon>
        <taxon>Rhabditida</taxon>
        <taxon>Rhabditina</taxon>
        <taxon>Rhabditomorpha</taxon>
        <taxon>Rhabditoidea</taxon>
        <taxon>Rhabditidae</taxon>
        <taxon>Peloderinae</taxon>
        <taxon>Caenorhabditis</taxon>
    </lineage>
</organism>
<evidence type="ECO:0000313" key="2">
    <source>
        <dbReference type="Proteomes" id="UP000095282"/>
    </source>
</evidence>
<dbReference type="PANTHER" id="PTHR21720">
    <property type="entry name" value="DUF5523 DOMAIN-CONTAINING PROTEIN-RELATED-RELATED"/>
    <property type="match status" value="1"/>
</dbReference>
<feature type="compositionally biased region" description="Low complexity" evidence="1">
    <location>
        <begin position="115"/>
        <end position="125"/>
    </location>
</feature>
<feature type="compositionally biased region" description="Polar residues" evidence="1">
    <location>
        <begin position="104"/>
        <end position="114"/>
    </location>
</feature>
<feature type="region of interest" description="Disordered" evidence="1">
    <location>
        <begin position="104"/>
        <end position="237"/>
    </location>
</feature>
<dbReference type="AlphaFoldDB" id="A0A1I7TU76"/>
<proteinExistence type="predicted"/>
<feature type="compositionally biased region" description="Basic and acidic residues" evidence="1">
    <location>
        <begin position="297"/>
        <end position="306"/>
    </location>
</feature>
<feature type="compositionally biased region" description="Low complexity" evidence="1">
    <location>
        <begin position="152"/>
        <end position="171"/>
    </location>
</feature>
<dbReference type="Proteomes" id="UP000095282">
    <property type="component" value="Unplaced"/>
</dbReference>
<name>A0A1I7TU76_9PELO</name>
<feature type="compositionally biased region" description="Low complexity" evidence="1">
    <location>
        <begin position="193"/>
        <end position="216"/>
    </location>
</feature>
<dbReference type="WBParaSite" id="Csp11.Scaffold629.g11827.t1">
    <property type="protein sequence ID" value="Csp11.Scaffold629.g11827.t1"/>
    <property type="gene ID" value="Csp11.Scaffold629.g11827"/>
</dbReference>
<protein>
    <submittedName>
        <fullName evidence="3">WH1 domain-containing protein</fullName>
    </submittedName>
</protein>
<sequence length="323" mass="36907">MPSRQIKVSKYYRLATKHICETNNVSVVVDSLNRSLIVHCEDEEKENITINMDKSKYPRIFYRDPHVYCMFSTSSSNGFRLSFDDQEEKEKFLKEMHSIGYLTENQTTDSPNRLSQKSLPSSSSSRIVKTGVERVYSSSQGKEIGTSRDIISYRPSSQQDRPQQPRLSLRPTPSPHSQRDSSSARISRRPIDSFSPGSSSQKSSSSRSSSQGSVRSSSRRRQHDYGESVPAKRVKSSCEKFEKSTQTDDLLDVLIEDEEFTKKVLNQLMNNDGFIELVGSLNEQLANMDEEERKKLYEMTDPDSKSNETPTLRPSKSENEWIL</sequence>